<dbReference type="PANTHER" id="PTHR10055">
    <property type="entry name" value="TRYPTOPHANYL-TRNA SYNTHETASE"/>
    <property type="match status" value="1"/>
</dbReference>
<dbReference type="STRING" id="1806994.A0A507CBI3"/>
<dbReference type="PANTHER" id="PTHR10055:SF1">
    <property type="entry name" value="TRYPTOPHAN--TRNA LIGASE, CYTOPLASMIC"/>
    <property type="match status" value="1"/>
</dbReference>
<dbReference type="CDD" id="cd00806">
    <property type="entry name" value="TrpRS_core"/>
    <property type="match status" value="1"/>
</dbReference>
<comment type="similarity">
    <text evidence="2 13">Belongs to the class-I aminoacyl-tRNA synthetase family.</text>
</comment>
<name>A0A507CBI3_9FUNG</name>
<dbReference type="AlphaFoldDB" id="A0A507CBI3"/>
<dbReference type="Pfam" id="PF00579">
    <property type="entry name" value="tRNA-synt_1b"/>
    <property type="match status" value="1"/>
</dbReference>
<dbReference type="InterPro" id="IPR014729">
    <property type="entry name" value="Rossmann-like_a/b/a_fold"/>
</dbReference>
<dbReference type="Proteomes" id="UP000319731">
    <property type="component" value="Unassembled WGS sequence"/>
</dbReference>
<keyword evidence="16" id="KW-1185">Reference proteome</keyword>
<dbReference type="GO" id="GO:0005524">
    <property type="term" value="F:ATP binding"/>
    <property type="evidence" value="ECO:0007669"/>
    <property type="project" value="UniProtKB-KW"/>
</dbReference>
<dbReference type="GO" id="GO:0004830">
    <property type="term" value="F:tryptophan-tRNA ligase activity"/>
    <property type="evidence" value="ECO:0007669"/>
    <property type="project" value="UniProtKB-EC"/>
</dbReference>
<comment type="catalytic activity">
    <reaction evidence="12">
        <text>tRNA(Trp) + L-tryptophan + ATP = L-tryptophyl-tRNA(Trp) + AMP + diphosphate + H(+)</text>
        <dbReference type="Rhea" id="RHEA:24080"/>
        <dbReference type="Rhea" id="RHEA-COMP:9671"/>
        <dbReference type="Rhea" id="RHEA-COMP:9705"/>
        <dbReference type="ChEBI" id="CHEBI:15378"/>
        <dbReference type="ChEBI" id="CHEBI:30616"/>
        <dbReference type="ChEBI" id="CHEBI:33019"/>
        <dbReference type="ChEBI" id="CHEBI:57912"/>
        <dbReference type="ChEBI" id="CHEBI:78442"/>
        <dbReference type="ChEBI" id="CHEBI:78535"/>
        <dbReference type="ChEBI" id="CHEBI:456215"/>
        <dbReference type="EC" id="6.1.1.2"/>
    </reaction>
</comment>
<evidence type="ECO:0000256" key="9">
    <source>
        <dbReference type="ARBA" id="ARBA00022917"/>
    </source>
</evidence>
<dbReference type="Gene3D" id="1.10.240.10">
    <property type="entry name" value="Tyrosyl-Transfer RNA Synthetase"/>
    <property type="match status" value="1"/>
</dbReference>
<evidence type="ECO:0000256" key="7">
    <source>
        <dbReference type="ARBA" id="ARBA00022741"/>
    </source>
</evidence>
<proteinExistence type="inferred from homology"/>
<evidence type="ECO:0000256" key="3">
    <source>
        <dbReference type="ARBA" id="ARBA00013161"/>
    </source>
</evidence>
<keyword evidence="5" id="KW-0963">Cytoplasm</keyword>
<evidence type="ECO:0000313" key="15">
    <source>
        <dbReference type="EMBL" id="TPX35314.1"/>
    </source>
</evidence>
<accession>A0A507CBI3</accession>
<dbReference type="FunFam" id="1.10.240.10:FF:000007">
    <property type="entry name" value="Tryptophan--tRNA ligase"/>
    <property type="match status" value="1"/>
</dbReference>
<dbReference type="GeneID" id="42003538"/>
<dbReference type="NCBIfam" id="TIGR00233">
    <property type="entry name" value="trpS"/>
    <property type="match status" value="1"/>
</dbReference>
<dbReference type="PROSITE" id="PS00178">
    <property type="entry name" value="AA_TRNA_LIGASE_I"/>
    <property type="match status" value="1"/>
</dbReference>
<feature type="compositionally biased region" description="Polar residues" evidence="14">
    <location>
        <begin position="1"/>
        <end position="14"/>
    </location>
</feature>
<comment type="subcellular location">
    <subcellularLocation>
        <location evidence="1">Cytoplasm</location>
    </subcellularLocation>
</comment>
<keyword evidence="10 13" id="KW-0030">Aminoacyl-tRNA synthetase</keyword>
<evidence type="ECO:0000256" key="2">
    <source>
        <dbReference type="ARBA" id="ARBA00005594"/>
    </source>
</evidence>
<dbReference type="Gene3D" id="3.40.50.620">
    <property type="entry name" value="HUPs"/>
    <property type="match status" value="1"/>
</dbReference>
<evidence type="ECO:0000256" key="8">
    <source>
        <dbReference type="ARBA" id="ARBA00022840"/>
    </source>
</evidence>
<evidence type="ECO:0000256" key="5">
    <source>
        <dbReference type="ARBA" id="ARBA00022490"/>
    </source>
</evidence>
<evidence type="ECO:0000256" key="13">
    <source>
        <dbReference type="RuleBase" id="RU363036"/>
    </source>
</evidence>
<dbReference type="OrthoDB" id="10261385at2759"/>
<sequence length="428" mass="48083">MSSTTDTSNVSTAPPVSHAESEASSSKAQVVTPWDVQGQVVDGRQKAIDYDRLIADFGTQRISHELLAKLERLTGKKPHRFLRRNMFFSHRELDVILDRFEKGKPFYLYTGRGPSSDSMHVGHLVPFIFCKYLQEAFDVPLVIQMTDDEKFLFKEELKLEDTYKFTIENAKDIISLGFDPSKTFIFSNLDYVGQAFYRNVVKISKCVTTSVSKATFGFTDSDNVGKLHFVSVQAAPSFSNSFPQIFGPKGDIPCLIPCAIDQDPYFRITRDAAKRLKYPKPSLIHSKFFPALQGPGTKMSASIPNSAIFITDTRNQVKNKINKHAFSGGGATAEIHRELGGNADVDVAFQYLTFFLDDDEELDDIERRYKAGELSTGDLKKRCIDVVADMLEEIQNRRKAISEELLKNFMDANFTRPFKAPTPVASSS</sequence>
<dbReference type="InterPro" id="IPR002306">
    <property type="entry name" value="Trp-tRNA-ligase"/>
</dbReference>
<keyword evidence="6 13" id="KW-0436">Ligase</keyword>
<dbReference type="EMBL" id="QEAO01000009">
    <property type="protein sequence ID" value="TPX35314.1"/>
    <property type="molecule type" value="Genomic_DNA"/>
</dbReference>
<dbReference type="SUPFAM" id="SSF52374">
    <property type="entry name" value="Nucleotidylyl transferase"/>
    <property type="match status" value="1"/>
</dbReference>
<dbReference type="GO" id="GO:0005737">
    <property type="term" value="C:cytoplasm"/>
    <property type="evidence" value="ECO:0007669"/>
    <property type="project" value="UniProtKB-SubCell"/>
</dbReference>
<dbReference type="RefSeq" id="XP_031025841.1">
    <property type="nucleotide sequence ID" value="XM_031168241.1"/>
</dbReference>
<evidence type="ECO:0000256" key="10">
    <source>
        <dbReference type="ARBA" id="ARBA00023146"/>
    </source>
</evidence>
<dbReference type="InterPro" id="IPR002305">
    <property type="entry name" value="aa-tRNA-synth_Ic"/>
</dbReference>
<reference evidence="15 16" key="1">
    <citation type="journal article" date="2019" name="Sci. Rep.">
        <title>Comparative genomics of chytrid fungi reveal insights into the obligate biotrophic and pathogenic lifestyle of Synchytrium endobioticum.</title>
        <authorList>
            <person name="van de Vossenberg B.T.L.H."/>
            <person name="Warris S."/>
            <person name="Nguyen H.D.T."/>
            <person name="van Gent-Pelzer M.P.E."/>
            <person name="Joly D.L."/>
            <person name="van de Geest H.C."/>
            <person name="Bonants P.J.M."/>
            <person name="Smith D.S."/>
            <person name="Levesque C.A."/>
            <person name="van der Lee T.A.J."/>
        </authorList>
    </citation>
    <scope>NUCLEOTIDE SEQUENCE [LARGE SCALE GENOMIC DNA]</scope>
    <source>
        <strain evidence="15 16">JEL517</strain>
    </source>
</reference>
<evidence type="ECO:0000256" key="12">
    <source>
        <dbReference type="ARBA" id="ARBA00049929"/>
    </source>
</evidence>
<evidence type="ECO:0000256" key="4">
    <source>
        <dbReference type="ARBA" id="ARBA00013782"/>
    </source>
</evidence>
<evidence type="ECO:0000256" key="1">
    <source>
        <dbReference type="ARBA" id="ARBA00004496"/>
    </source>
</evidence>
<evidence type="ECO:0000256" key="6">
    <source>
        <dbReference type="ARBA" id="ARBA00022598"/>
    </source>
</evidence>
<keyword evidence="7 13" id="KW-0547">Nucleotide-binding</keyword>
<evidence type="ECO:0000256" key="14">
    <source>
        <dbReference type="SAM" id="MobiDB-lite"/>
    </source>
</evidence>
<evidence type="ECO:0000256" key="11">
    <source>
        <dbReference type="ARBA" id="ARBA00030268"/>
    </source>
</evidence>
<dbReference type="EC" id="6.1.1.2" evidence="3"/>
<dbReference type="GO" id="GO:0006436">
    <property type="term" value="P:tryptophanyl-tRNA aminoacylation"/>
    <property type="evidence" value="ECO:0007669"/>
    <property type="project" value="InterPro"/>
</dbReference>
<dbReference type="PRINTS" id="PR01039">
    <property type="entry name" value="TRNASYNTHTRP"/>
</dbReference>
<organism evidence="15 16">
    <name type="scientific">Synchytrium microbalum</name>
    <dbReference type="NCBI Taxonomy" id="1806994"/>
    <lineage>
        <taxon>Eukaryota</taxon>
        <taxon>Fungi</taxon>
        <taxon>Fungi incertae sedis</taxon>
        <taxon>Chytridiomycota</taxon>
        <taxon>Chytridiomycota incertae sedis</taxon>
        <taxon>Chytridiomycetes</taxon>
        <taxon>Synchytriales</taxon>
        <taxon>Synchytriaceae</taxon>
        <taxon>Synchytrium</taxon>
    </lineage>
</organism>
<feature type="region of interest" description="Disordered" evidence="14">
    <location>
        <begin position="1"/>
        <end position="30"/>
    </location>
</feature>
<evidence type="ECO:0000313" key="16">
    <source>
        <dbReference type="Proteomes" id="UP000319731"/>
    </source>
</evidence>
<keyword evidence="9 13" id="KW-0648">Protein biosynthesis</keyword>
<protein>
    <recommendedName>
        <fullName evidence="4">Tryptophan--tRNA ligase, cytoplasmic</fullName>
        <ecNumber evidence="3">6.1.1.2</ecNumber>
    </recommendedName>
    <alternativeName>
        <fullName evidence="11">Tryptophanyl-tRNA synthetase</fullName>
    </alternativeName>
</protein>
<dbReference type="InterPro" id="IPR001412">
    <property type="entry name" value="aa-tRNA-synth_I_CS"/>
</dbReference>
<keyword evidence="8 13" id="KW-0067">ATP-binding</keyword>
<dbReference type="FunFam" id="3.40.50.620:FF:000033">
    <property type="entry name" value="tryptophan--tRNA ligase, cytoplasmic"/>
    <property type="match status" value="1"/>
</dbReference>
<comment type="caution">
    <text evidence="15">The sequence shown here is derived from an EMBL/GenBank/DDBJ whole genome shotgun (WGS) entry which is preliminary data.</text>
</comment>
<gene>
    <name evidence="15" type="ORF">SmJEL517_g02313</name>
</gene>